<keyword evidence="1" id="KW-1133">Transmembrane helix</keyword>
<keyword evidence="1" id="KW-0812">Transmembrane</keyword>
<evidence type="ECO:0000256" key="1">
    <source>
        <dbReference type="SAM" id="Phobius"/>
    </source>
</evidence>
<comment type="caution">
    <text evidence="2">The sequence shown here is derived from an EMBL/GenBank/DDBJ whole genome shotgun (WGS) entry which is preliminary data.</text>
</comment>
<dbReference type="InterPro" id="IPR021521">
    <property type="entry name" value="DUF3185"/>
</dbReference>
<protein>
    <submittedName>
        <fullName evidence="2">Membrane protein</fullName>
    </submittedName>
</protein>
<dbReference type="AlphaFoldDB" id="A0A071MJI8"/>
<reference evidence="2" key="1">
    <citation type="submission" date="2014-04" db="EMBL/GenBank/DDBJ databases">
        <title>In planta biocontrol of soil-borne Fusarium wilt of banana through a plant endophytic bacterium, Burkholderia cenocepacia 869T2.</title>
        <authorList>
            <person name="Ho Y.-N."/>
            <person name="Chiang H.-M."/>
            <person name="Chao C.-P."/>
            <person name="Su C.-C."/>
            <person name="Hsu H.-F."/>
            <person name="Guo C.-T."/>
            <person name="Hsieh J.-L."/>
            <person name="Huang C.-C."/>
        </authorList>
    </citation>
    <scope>NUCLEOTIDE SEQUENCE [LARGE SCALE GENOMIC DNA]</scope>
    <source>
        <strain evidence="2">869T2</strain>
    </source>
</reference>
<accession>A0A071MJI8</accession>
<proteinExistence type="predicted"/>
<organism evidence="2">
    <name type="scientific">Burkholderia cenocepacia</name>
    <dbReference type="NCBI Taxonomy" id="95486"/>
    <lineage>
        <taxon>Bacteria</taxon>
        <taxon>Pseudomonadati</taxon>
        <taxon>Pseudomonadota</taxon>
        <taxon>Betaproteobacteria</taxon>
        <taxon>Burkholderiales</taxon>
        <taxon>Burkholderiaceae</taxon>
        <taxon>Burkholderia</taxon>
        <taxon>Burkholderia cepacia complex</taxon>
    </lineage>
</organism>
<dbReference type="EMBL" id="JJOA01000025">
    <property type="protein sequence ID" value="KEA56671.1"/>
    <property type="molecule type" value="Genomic_DNA"/>
</dbReference>
<dbReference type="Pfam" id="PF11381">
    <property type="entry name" value="DUF3185"/>
    <property type="match status" value="1"/>
</dbReference>
<evidence type="ECO:0000313" key="2">
    <source>
        <dbReference type="EMBL" id="KEA56671.1"/>
    </source>
</evidence>
<gene>
    <name evidence="2" type="ORF">DT99_26230</name>
</gene>
<dbReference type="OrthoDB" id="9032848at2"/>
<keyword evidence="1" id="KW-0472">Membrane</keyword>
<name>A0A071MJI8_9BURK</name>
<sequence length="68" mass="6946">MSRVISVALLVGGVVLLYFGGQSFHSINDNVSRFFTGSPATKTILLIVGGAVASLVGLIGLAMPGAKR</sequence>
<feature type="transmembrane region" description="Helical" evidence="1">
    <location>
        <begin position="7"/>
        <end position="24"/>
    </location>
</feature>
<feature type="transmembrane region" description="Helical" evidence="1">
    <location>
        <begin position="44"/>
        <end position="63"/>
    </location>
</feature>